<dbReference type="SUPFAM" id="SSF52728">
    <property type="entry name" value="PTS IIb component"/>
    <property type="match status" value="1"/>
</dbReference>
<gene>
    <name evidence="9" type="ORF">HU830_04255</name>
</gene>
<evidence type="ECO:0000256" key="3">
    <source>
        <dbReference type="ARBA" id="ARBA00022490"/>
    </source>
</evidence>
<evidence type="ECO:0000259" key="8">
    <source>
        <dbReference type="PROSITE" id="PS51101"/>
    </source>
</evidence>
<dbReference type="GO" id="GO:0009401">
    <property type="term" value="P:phosphoenolpyruvate-dependent sugar phosphotransferase system"/>
    <property type="evidence" value="ECO:0007669"/>
    <property type="project" value="UniProtKB-KW"/>
</dbReference>
<dbReference type="EMBL" id="JABZEC010000003">
    <property type="protein sequence ID" value="NVY96385.1"/>
    <property type="molecule type" value="Genomic_DNA"/>
</dbReference>
<dbReference type="GO" id="GO:0008982">
    <property type="term" value="F:protein-N(PI)-phosphohistidine-sugar phosphotransferase activity"/>
    <property type="evidence" value="ECO:0007669"/>
    <property type="project" value="InterPro"/>
</dbReference>
<proteinExistence type="predicted"/>
<keyword evidence="5" id="KW-0808">Transferase</keyword>
<evidence type="ECO:0000256" key="7">
    <source>
        <dbReference type="ARBA" id="ARBA00022777"/>
    </source>
</evidence>
<comment type="subcellular location">
    <subcellularLocation>
        <location evidence="1">Cytoplasm</location>
    </subcellularLocation>
</comment>
<evidence type="ECO:0000313" key="10">
    <source>
        <dbReference type="Proteomes" id="UP000563523"/>
    </source>
</evidence>
<evidence type="ECO:0000256" key="2">
    <source>
        <dbReference type="ARBA" id="ARBA00022448"/>
    </source>
</evidence>
<comment type="caution">
    <text evidence="9">The sequence shown here is derived from an EMBL/GenBank/DDBJ whole genome shotgun (WGS) entry which is preliminary data.</text>
</comment>
<accession>A0A850R776</accession>
<keyword evidence="3" id="KW-0963">Cytoplasm</keyword>
<dbReference type="InterPro" id="IPR004720">
    <property type="entry name" value="PTS_IIB_sorbose-sp"/>
</dbReference>
<keyword evidence="6" id="KW-0598">Phosphotransferase system</keyword>
<keyword evidence="10" id="KW-1185">Reference proteome</keyword>
<dbReference type="GO" id="GO:0005737">
    <property type="term" value="C:cytoplasm"/>
    <property type="evidence" value="ECO:0007669"/>
    <property type="project" value="UniProtKB-SubCell"/>
</dbReference>
<keyword evidence="2" id="KW-0813">Transport</keyword>
<evidence type="ECO:0000256" key="4">
    <source>
        <dbReference type="ARBA" id="ARBA00022597"/>
    </source>
</evidence>
<keyword evidence="7" id="KW-0418">Kinase</keyword>
<evidence type="ECO:0000256" key="1">
    <source>
        <dbReference type="ARBA" id="ARBA00004496"/>
    </source>
</evidence>
<reference evidence="9 10" key="1">
    <citation type="submission" date="2020-06" db="EMBL/GenBank/DDBJ databases">
        <authorList>
            <person name="Kang J."/>
        </authorList>
    </citation>
    <scope>NUCLEOTIDE SEQUENCE [LARGE SCALE GENOMIC DNA]</scope>
    <source>
        <strain evidence="9 10">DCY120</strain>
    </source>
</reference>
<evidence type="ECO:0000256" key="5">
    <source>
        <dbReference type="ARBA" id="ARBA00022679"/>
    </source>
</evidence>
<dbReference type="Proteomes" id="UP000563523">
    <property type="component" value="Unassembled WGS sequence"/>
</dbReference>
<protein>
    <submittedName>
        <fullName evidence="9">PTS sugar transporter subunit IIB</fullName>
    </submittedName>
</protein>
<name>A0A850R776_9LACO</name>
<dbReference type="Pfam" id="PF03830">
    <property type="entry name" value="PTSIIB_sorb"/>
    <property type="match status" value="1"/>
</dbReference>
<feature type="domain" description="PTS EIIB type-4" evidence="8">
    <location>
        <begin position="1"/>
        <end position="157"/>
    </location>
</feature>
<organism evidence="9 10">
    <name type="scientific">Bombilactobacillus apium</name>
    <dbReference type="NCBI Taxonomy" id="2675299"/>
    <lineage>
        <taxon>Bacteria</taxon>
        <taxon>Bacillati</taxon>
        <taxon>Bacillota</taxon>
        <taxon>Bacilli</taxon>
        <taxon>Lactobacillales</taxon>
        <taxon>Lactobacillaceae</taxon>
        <taxon>Bombilactobacillus</taxon>
    </lineage>
</organism>
<sequence length="157" mass="17362">MIQLVRIDDRLLHGQVAYSWKGYLDYEAIVIASEVAVKDSLRQAAMKMAKPDGVRLAIRDIPEAIKLLQNPRIAHLKTFVVTDTVAGAVELLRQLPAGIALNIGGVQKQEFKEKVTPFTYLTTAEKIQLQQLEAAGTAIDFRLVPTDTPQKLGNLIN</sequence>
<dbReference type="AlphaFoldDB" id="A0A850R776"/>
<dbReference type="InterPro" id="IPR036667">
    <property type="entry name" value="PTS_IIB_sorbose-sp_sf"/>
</dbReference>
<evidence type="ECO:0000313" key="9">
    <source>
        <dbReference type="EMBL" id="NVY96385.1"/>
    </source>
</evidence>
<dbReference type="PROSITE" id="PS51101">
    <property type="entry name" value="PTS_EIIB_TYPE_4"/>
    <property type="match status" value="1"/>
</dbReference>
<evidence type="ECO:0000256" key="6">
    <source>
        <dbReference type="ARBA" id="ARBA00022683"/>
    </source>
</evidence>
<dbReference type="GO" id="GO:0016301">
    <property type="term" value="F:kinase activity"/>
    <property type="evidence" value="ECO:0007669"/>
    <property type="project" value="UniProtKB-KW"/>
</dbReference>
<dbReference type="Gene3D" id="3.40.35.10">
    <property type="entry name" value="Phosphotransferase system, sorbose subfamily IIB component"/>
    <property type="match status" value="1"/>
</dbReference>
<keyword evidence="4 9" id="KW-0762">Sugar transport</keyword>
<dbReference type="RefSeq" id="WP_176942547.1">
    <property type="nucleotide sequence ID" value="NZ_JABZEC010000003.1"/>
</dbReference>